<evidence type="ECO:0000256" key="1">
    <source>
        <dbReference type="SAM" id="MobiDB-lite"/>
    </source>
</evidence>
<feature type="compositionally biased region" description="Basic residues" evidence="1">
    <location>
        <begin position="84"/>
        <end position="98"/>
    </location>
</feature>
<organism evidence="4 5">
    <name type="scientific">Haloplanus aerogenes</name>
    <dbReference type="NCBI Taxonomy" id="660522"/>
    <lineage>
        <taxon>Archaea</taxon>
        <taxon>Methanobacteriati</taxon>
        <taxon>Methanobacteriota</taxon>
        <taxon>Stenosarchaea group</taxon>
        <taxon>Halobacteria</taxon>
        <taxon>Halobacteriales</taxon>
        <taxon>Haloferacaceae</taxon>
        <taxon>Haloplanus</taxon>
    </lineage>
</organism>
<reference evidence="4 5" key="1">
    <citation type="submission" date="2018-07" db="EMBL/GenBank/DDBJ databases">
        <title>Genome sequences of Haloplanus aerogenes JCM 16430T.</title>
        <authorList>
            <person name="Kim Y.B."/>
            <person name="Roh S.W."/>
        </authorList>
    </citation>
    <scope>NUCLEOTIDE SEQUENCE [LARGE SCALE GENOMIC DNA]</scope>
    <source>
        <strain evidence="4 5">JCM 16430</strain>
    </source>
</reference>
<dbReference type="OrthoDB" id="5825at2157"/>
<keyword evidence="4" id="KW-0548">Nucleotidyltransferase</keyword>
<dbReference type="PANTHER" id="PTHR46390">
    <property type="entry name" value="MANNOSE-1-PHOSPHATE GUANYLYLTRANSFERASE"/>
    <property type="match status" value="1"/>
</dbReference>
<dbReference type="GO" id="GO:0009298">
    <property type="term" value="P:GDP-mannose biosynthetic process"/>
    <property type="evidence" value="ECO:0007669"/>
    <property type="project" value="TreeGrafter"/>
</dbReference>
<dbReference type="SUPFAM" id="SSF159283">
    <property type="entry name" value="Guanosine diphospho-D-mannose pyrophosphorylase/mannose-6-phosphate isomerase linker domain"/>
    <property type="match status" value="1"/>
</dbReference>
<dbReference type="EMBL" id="CP034145">
    <property type="protein sequence ID" value="AZH24689.1"/>
    <property type="molecule type" value="Genomic_DNA"/>
</dbReference>
<dbReference type="GO" id="GO:0004475">
    <property type="term" value="F:mannose-1-phosphate guanylyltransferase (GTP) activity"/>
    <property type="evidence" value="ECO:0007669"/>
    <property type="project" value="InterPro"/>
</dbReference>
<dbReference type="Proteomes" id="UP000282007">
    <property type="component" value="Chromosome"/>
</dbReference>
<keyword evidence="5" id="KW-1185">Reference proteome</keyword>
<dbReference type="InterPro" id="IPR029044">
    <property type="entry name" value="Nucleotide-diphossugar_trans"/>
</dbReference>
<evidence type="ECO:0000313" key="4">
    <source>
        <dbReference type="EMBL" id="AZH24689.1"/>
    </source>
</evidence>
<evidence type="ECO:0000259" key="2">
    <source>
        <dbReference type="Pfam" id="PF00483"/>
    </source>
</evidence>
<keyword evidence="4" id="KW-0808">Transferase</keyword>
<evidence type="ECO:0000259" key="3">
    <source>
        <dbReference type="Pfam" id="PF22640"/>
    </source>
</evidence>
<dbReference type="Pfam" id="PF00483">
    <property type="entry name" value="NTP_transferase"/>
    <property type="match status" value="1"/>
</dbReference>
<dbReference type="InterPro" id="IPR051161">
    <property type="entry name" value="Mannose-6P_isomerase_type2"/>
</dbReference>
<feature type="domain" description="MannoseP isomerase/GMP-like beta-helix" evidence="3">
    <location>
        <begin position="385"/>
        <end position="438"/>
    </location>
</feature>
<feature type="compositionally biased region" description="Basic residues" evidence="1">
    <location>
        <begin position="49"/>
        <end position="60"/>
    </location>
</feature>
<dbReference type="AlphaFoldDB" id="A0A3G8QTC2"/>
<name>A0A3G8QTC2_9EURY</name>
<dbReference type="InterPro" id="IPR054566">
    <property type="entry name" value="ManC/GMP-like_b-helix"/>
</dbReference>
<gene>
    <name evidence="4" type="ORF">DU502_04495</name>
</gene>
<feature type="domain" description="Nucleotidyl transferase" evidence="2">
    <location>
        <begin position="116"/>
        <end position="373"/>
    </location>
</feature>
<dbReference type="CDD" id="cd02509">
    <property type="entry name" value="GDP-M1P_Guanylyltransferase"/>
    <property type="match status" value="1"/>
</dbReference>
<protein>
    <submittedName>
        <fullName evidence="4">Mannose-1-phosphate guanylyltransferase</fullName>
    </submittedName>
</protein>
<dbReference type="KEGG" id="haer:DU502_04495"/>
<feature type="region of interest" description="Disordered" evidence="1">
    <location>
        <begin position="1"/>
        <end position="105"/>
    </location>
</feature>
<dbReference type="Pfam" id="PF22640">
    <property type="entry name" value="ManC_GMP_beta-helix"/>
    <property type="match status" value="1"/>
</dbReference>
<proteinExistence type="predicted"/>
<evidence type="ECO:0000313" key="5">
    <source>
        <dbReference type="Proteomes" id="UP000282007"/>
    </source>
</evidence>
<dbReference type="InterPro" id="IPR049577">
    <property type="entry name" value="GMPP_N"/>
</dbReference>
<dbReference type="PANTHER" id="PTHR46390:SF1">
    <property type="entry name" value="MANNOSE-1-PHOSPHATE GUANYLYLTRANSFERASE"/>
    <property type="match status" value="1"/>
</dbReference>
<sequence>MPTNLCPRRRKGGYGRPAGTVRTDHLPLGRPPLRRGAEGLPRGAGHRGPAPRRRGARPHRLSTGSRTPRRRTRRGESTGVLRGRPSRLRGVSGRRARGHRGDVVSAVPDTDRPLVATVLAGGIGSRLYPASRSHRPKQLLSLAGEDTLLERTVDRVAFADAVVVVTRPAFVDAVRETVPEASVLVEPAGKDTGPALAYATHRIEERFDDPVVLALPSDHYVDGDFEPTARRGARVAAETDALVTFGVEPDRPETGYGYIEPGSDHGDYAEVAAFHEKPDAETAESYVARGYYWNAGIFTWTPRAFREAAEGTPLGPLLDALDAGDADGGFDAVDPVSVDYAVLERATDVVTVPLDVAWDDLGSWDALQRLLPADEDGTVVAGDAEVVSVDAENNVVASDDVHVSLVGVEGLAVVAYDDRVLVVPTEEAQRVRDLVATLKERGEF</sequence>
<dbReference type="InterPro" id="IPR005835">
    <property type="entry name" value="NTP_transferase_dom"/>
</dbReference>
<dbReference type="SUPFAM" id="SSF53448">
    <property type="entry name" value="Nucleotide-diphospho-sugar transferases"/>
    <property type="match status" value="1"/>
</dbReference>
<accession>A0A3G8QTC2</accession>
<dbReference type="Gene3D" id="3.90.550.10">
    <property type="entry name" value="Spore Coat Polysaccharide Biosynthesis Protein SpsA, Chain A"/>
    <property type="match status" value="1"/>
</dbReference>